<dbReference type="Proteomes" id="UP000887458">
    <property type="component" value="Unassembled WGS sequence"/>
</dbReference>
<proteinExistence type="predicted"/>
<keyword evidence="2" id="KW-1185">Reference proteome</keyword>
<protein>
    <submittedName>
        <fullName evidence="1">Uncharacterized protein</fullName>
    </submittedName>
</protein>
<name>A0ABQ8JD50_DERPT</name>
<accession>A0ABQ8JD50</accession>
<evidence type="ECO:0000313" key="2">
    <source>
        <dbReference type="Proteomes" id="UP000887458"/>
    </source>
</evidence>
<organism evidence="1 2">
    <name type="scientific">Dermatophagoides pteronyssinus</name>
    <name type="common">European house dust mite</name>
    <dbReference type="NCBI Taxonomy" id="6956"/>
    <lineage>
        <taxon>Eukaryota</taxon>
        <taxon>Metazoa</taxon>
        <taxon>Ecdysozoa</taxon>
        <taxon>Arthropoda</taxon>
        <taxon>Chelicerata</taxon>
        <taxon>Arachnida</taxon>
        <taxon>Acari</taxon>
        <taxon>Acariformes</taxon>
        <taxon>Sarcoptiformes</taxon>
        <taxon>Astigmata</taxon>
        <taxon>Psoroptidia</taxon>
        <taxon>Analgoidea</taxon>
        <taxon>Pyroglyphidae</taxon>
        <taxon>Dermatophagoidinae</taxon>
        <taxon>Dermatophagoides</taxon>
    </lineage>
</organism>
<sequence length="61" mass="7281">MQQEKQLLQQFYQDPFHHQVFLHIILNSSFSEEESDSLTLFELLNLSQSSTGKYSMMTFDY</sequence>
<gene>
    <name evidence="1" type="ORF">DERP_013795</name>
</gene>
<comment type="caution">
    <text evidence="1">The sequence shown here is derived from an EMBL/GenBank/DDBJ whole genome shotgun (WGS) entry which is preliminary data.</text>
</comment>
<dbReference type="EMBL" id="NJHN03000050">
    <property type="protein sequence ID" value="KAH9420347.1"/>
    <property type="molecule type" value="Genomic_DNA"/>
</dbReference>
<evidence type="ECO:0000313" key="1">
    <source>
        <dbReference type="EMBL" id="KAH9420347.1"/>
    </source>
</evidence>
<reference evidence="1 2" key="2">
    <citation type="journal article" date="2022" name="Mol. Biol. Evol.">
        <title>Comparative Genomics Reveals Insights into the Divergent Evolution of Astigmatic Mites and Household Pest Adaptations.</title>
        <authorList>
            <person name="Xiong Q."/>
            <person name="Wan A.T."/>
            <person name="Liu X."/>
            <person name="Fung C.S."/>
            <person name="Xiao X."/>
            <person name="Malainual N."/>
            <person name="Hou J."/>
            <person name="Wang L."/>
            <person name="Wang M."/>
            <person name="Yang K.Y."/>
            <person name="Cui Y."/>
            <person name="Leung E.L."/>
            <person name="Nong W."/>
            <person name="Shin S.K."/>
            <person name="Au S.W."/>
            <person name="Jeong K.Y."/>
            <person name="Chew F.T."/>
            <person name="Hui J.H."/>
            <person name="Leung T.F."/>
            <person name="Tungtrongchitr A."/>
            <person name="Zhong N."/>
            <person name="Liu Z."/>
            <person name="Tsui S.K."/>
        </authorList>
    </citation>
    <scope>NUCLEOTIDE SEQUENCE [LARGE SCALE GENOMIC DNA]</scope>
    <source>
        <strain evidence="1">Derp</strain>
    </source>
</reference>
<reference evidence="1 2" key="1">
    <citation type="journal article" date="2018" name="J. Allergy Clin. Immunol.">
        <title>High-quality assembly of Dermatophagoides pteronyssinus genome and transcriptome reveals a wide range of novel allergens.</title>
        <authorList>
            <person name="Liu X.Y."/>
            <person name="Yang K.Y."/>
            <person name="Wang M.Q."/>
            <person name="Kwok J.S."/>
            <person name="Zeng X."/>
            <person name="Yang Z."/>
            <person name="Xiao X.J."/>
            <person name="Lau C.P."/>
            <person name="Li Y."/>
            <person name="Huang Z.M."/>
            <person name="Ba J.G."/>
            <person name="Yim A.K."/>
            <person name="Ouyang C.Y."/>
            <person name="Ngai S.M."/>
            <person name="Chan T.F."/>
            <person name="Leung E.L."/>
            <person name="Liu L."/>
            <person name="Liu Z.G."/>
            <person name="Tsui S.K."/>
        </authorList>
    </citation>
    <scope>NUCLEOTIDE SEQUENCE [LARGE SCALE GENOMIC DNA]</scope>
    <source>
        <strain evidence="1">Derp</strain>
    </source>
</reference>